<feature type="domain" description="Polymerase nucleotidyl transferase" evidence="1">
    <location>
        <begin position="20"/>
        <end position="84"/>
    </location>
</feature>
<reference evidence="2" key="1">
    <citation type="journal article" date="2020" name="mSystems">
        <title>Genome- and Community-Level Interaction Insights into Carbon Utilization and Element Cycling Functions of Hydrothermarchaeota in Hydrothermal Sediment.</title>
        <authorList>
            <person name="Zhou Z."/>
            <person name="Liu Y."/>
            <person name="Xu W."/>
            <person name="Pan J."/>
            <person name="Luo Z.H."/>
            <person name="Li M."/>
        </authorList>
    </citation>
    <scope>NUCLEOTIDE SEQUENCE [LARGE SCALE GENOMIC DNA]</scope>
    <source>
        <strain evidence="2">HyVt-389</strain>
    </source>
</reference>
<dbReference type="Pfam" id="PF01909">
    <property type="entry name" value="NTP_transf_2"/>
    <property type="match status" value="1"/>
</dbReference>
<dbReference type="InterPro" id="IPR043519">
    <property type="entry name" value="NT_sf"/>
</dbReference>
<organism evidence="2">
    <name type="scientific">Desulfofervidus auxilii</name>
    <dbReference type="NCBI Taxonomy" id="1621989"/>
    <lineage>
        <taxon>Bacteria</taxon>
        <taxon>Pseudomonadati</taxon>
        <taxon>Thermodesulfobacteriota</taxon>
        <taxon>Candidatus Desulfofervidia</taxon>
        <taxon>Candidatus Desulfofervidales</taxon>
        <taxon>Candidatus Desulfofervidaceae</taxon>
        <taxon>Candidatus Desulfofervidus</taxon>
    </lineage>
</organism>
<proteinExistence type="predicted"/>
<accession>A0A7C1ZSE0</accession>
<dbReference type="InterPro" id="IPR002934">
    <property type="entry name" value="Polymerase_NTP_transf_dom"/>
</dbReference>
<sequence>MMETLTQEKVKEILKELKGKIKEAIKDKFVALILYGSYARGDYEFGSDIDVLLVVRKNLTSFEKDRISNISSDLNLKYDIVITCFYYLYEVFKTWETPLLMNVRREGIEV</sequence>
<dbReference type="PANTHER" id="PTHR33933">
    <property type="entry name" value="NUCLEOTIDYLTRANSFERASE"/>
    <property type="match status" value="1"/>
</dbReference>
<dbReference type="AlphaFoldDB" id="A0A7C1ZSE0"/>
<dbReference type="CDD" id="cd05403">
    <property type="entry name" value="NT_KNTase_like"/>
    <property type="match status" value="1"/>
</dbReference>
<comment type="caution">
    <text evidence="2">The sequence shown here is derived from an EMBL/GenBank/DDBJ whole genome shotgun (WGS) entry which is preliminary data.</text>
</comment>
<dbReference type="InterPro" id="IPR052548">
    <property type="entry name" value="Type_VII_TA_antitoxin"/>
</dbReference>
<gene>
    <name evidence="2" type="ORF">ENI35_02605</name>
</gene>
<dbReference type="GO" id="GO:0016779">
    <property type="term" value="F:nucleotidyltransferase activity"/>
    <property type="evidence" value="ECO:0007669"/>
    <property type="project" value="InterPro"/>
</dbReference>
<dbReference type="SUPFAM" id="SSF81301">
    <property type="entry name" value="Nucleotidyltransferase"/>
    <property type="match status" value="1"/>
</dbReference>
<dbReference type="PANTHER" id="PTHR33933:SF1">
    <property type="entry name" value="PROTEIN ADENYLYLTRANSFERASE MNTA-RELATED"/>
    <property type="match status" value="1"/>
</dbReference>
<protein>
    <submittedName>
        <fullName evidence="2">Nucleotidyltransferase domain-containing protein</fullName>
    </submittedName>
</protein>
<dbReference type="Proteomes" id="UP000885738">
    <property type="component" value="Unassembled WGS sequence"/>
</dbReference>
<dbReference type="Gene3D" id="3.30.460.10">
    <property type="entry name" value="Beta Polymerase, domain 2"/>
    <property type="match status" value="1"/>
</dbReference>
<dbReference type="EMBL" id="DRIH01000084">
    <property type="protein sequence ID" value="HEC67692.1"/>
    <property type="molecule type" value="Genomic_DNA"/>
</dbReference>
<name>A0A7C1ZSE0_DESA2</name>
<evidence type="ECO:0000259" key="1">
    <source>
        <dbReference type="Pfam" id="PF01909"/>
    </source>
</evidence>
<evidence type="ECO:0000313" key="2">
    <source>
        <dbReference type="EMBL" id="HEC67692.1"/>
    </source>
</evidence>